<dbReference type="InterPro" id="IPR006128">
    <property type="entry name" value="Lipoprotein_PsaA-like"/>
</dbReference>
<dbReference type="STRING" id="1194083.BN12_2520003"/>
<protein>
    <submittedName>
        <fullName evidence="6">Putative ABC-transporter metal-binding lipoprotein</fullName>
    </submittedName>
</protein>
<dbReference type="GO" id="GO:0030001">
    <property type="term" value="P:metal ion transport"/>
    <property type="evidence" value="ECO:0007669"/>
    <property type="project" value="InterPro"/>
</dbReference>
<dbReference type="PROSITE" id="PS51257">
    <property type="entry name" value="PROKAR_LIPOPROTEIN"/>
    <property type="match status" value="1"/>
</dbReference>
<keyword evidence="7" id="KW-1185">Reference proteome</keyword>
<dbReference type="SUPFAM" id="SSF53807">
    <property type="entry name" value="Helical backbone' metal receptor"/>
    <property type="match status" value="1"/>
</dbReference>
<organism evidence="6 7">
    <name type="scientific">Nostocoides japonicum T1-X7</name>
    <dbReference type="NCBI Taxonomy" id="1194083"/>
    <lineage>
        <taxon>Bacteria</taxon>
        <taxon>Bacillati</taxon>
        <taxon>Actinomycetota</taxon>
        <taxon>Actinomycetes</taxon>
        <taxon>Micrococcales</taxon>
        <taxon>Intrasporangiaceae</taxon>
        <taxon>Nostocoides</taxon>
    </lineage>
</organism>
<evidence type="ECO:0000313" key="6">
    <source>
        <dbReference type="EMBL" id="CCH78095.1"/>
    </source>
</evidence>
<feature type="chain" id="PRO_5039670265" evidence="5">
    <location>
        <begin position="22"/>
        <end position="314"/>
    </location>
</feature>
<keyword evidence="3 5" id="KW-0732">Signal</keyword>
<dbReference type="GO" id="GO:0046872">
    <property type="term" value="F:metal ion binding"/>
    <property type="evidence" value="ECO:0007669"/>
    <property type="project" value="InterPro"/>
</dbReference>
<dbReference type="InterPro" id="IPR006127">
    <property type="entry name" value="ZnuA-like"/>
</dbReference>
<evidence type="ECO:0000256" key="1">
    <source>
        <dbReference type="ARBA" id="ARBA00011028"/>
    </source>
</evidence>
<dbReference type="Pfam" id="PF01297">
    <property type="entry name" value="ZnuA"/>
    <property type="match status" value="1"/>
</dbReference>
<dbReference type="PANTHER" id="PTHR42953:SF3">
    <property type="entry name" value="HIGH-AFFINITY ZINC UPTAKE SYSTEM PROTEIN ZNUA"/>
    <property type="match status" value="1"/>
</dbReference>
<evidence type="ECO:0000256" key="2">
    <source>
        <dbReference type="ARBA" id="ARBA00022448"/>
    </source>
</evidence>
<dbReference type="OrthoDB" id="9810636at2"/>
<comment type="similarity">
    <text evidence="1 4">Belongs to the bacterial solute-binding protein 9 family.</text>
</comment>
<dbReference type="GO" id="GO:0007155">
    <property type="term" value="P:cell adhesion"/>
    <property type="evidence" value="ECO:0007669"/>
    <property type="project" value="InterPro"/>
</dbReference>
<dbReference type="InterPro" id="IPR006311">
    <property type="entry name" value="TAT_signal"/>
</dbReference>
<reference evidence="6 7" key="1">
    <citation type="journal article" date="2013" name="ISME J.">
        <title>A metabolic model for members of the genus Tetrasphaera involved in enhanced biological phosphorus removal.</title>
        <authorList>
            <person name="Kristiansen R."/>
            <person name="Nguyen H.T.T."/>
            <person name="Saunders A.M."/>
            <person name="Nielsen J.L."/>
            <person name="Wimmer R."/>
            <person name="Le V.Q."/>
            <person name="McIlroy S.J."/>
            <person name="Petrovski S."/>
            <person name="Seviour R.J."/>
            <person name="Calteau A."/>
            <person name="Nielsen K.L."/>
            <person name="Nielsen P.H."/>
        </authorList>
    </citation>
    <scope>NUCLEOTIDE SEQUENCE [LARGE SCALE GENOMIC DNA]</scope>
    <source>
        <strain evidence="6 7">T1-X7</strain>
    </source>
</reference>
<dbReference type="PROSITE" id="PS51318">
    <property type="entry name" value="TAT"/>
    <property type="match status" value="1"/>
</dbReference>
<keyword evidence="6" id="KW-0449">Lipoprotein</keyword>
<feature type="signal peptide" evidence="5">
    <location>
        <begin position="1"/>
        <end position="21"/>
    </location>
</feature>
<keyword evidence="2 4" id="KW-0813">Transport</keyword>
<sequence length="314" mass="32602">MQTRRALVASSTALLAGGLLAGCSSSSADGATAGGSGGRLTVTTAFYPLEFAAEQVGGDHVTVTSLTKPGAEPHDLELTPKQVGDLTKSTLVVYQKGFQPAVDDAVAQLGSAATAFDVSKSADLSLTIADDDEGQDQSGKQTTDPHFWLDPVRYAAVVTALGTELAAKDPAHASAYEANAKAFDAKLSSLDAQYRTGLVSCRNTNIVTGHAAFGYLAKRYGLTQVSVAGVSPDEEPNATAMKDIVRTVREKKVTTVYAETLVSPALVDTIARETGAAVKVLDPIEGITKDSAGTNYLEVMESNLATLRAGQQCS</sequence>
<comment type="caution">
    <text evidence="6">The sequence shown here is derived from an EMBL/GenBank/DDBJ whole genome shotgun (WGS) entry which is preliminary data.</text>
</comment>
<dbReference type="AlphaFoldDB" id="A0A077M1J4"/>
<evidence type="ECO:0000256" key="5">
    <source>
        <dbReference type="SAM" id="SignalP"/>
    </source>
</evidence>
<evidence type="ECO:0000256" key="3">
    <source>
        <dbReference type="ARBA" id="ARBA00022729"/>
    </source>
</evidence>
<dbReference type="PRINTS" id="PR00690">
    <property type="entry name" value="ADHESNFAMILY"/>
</dbReference>
<dbReference type="PRINTS" id="PR00691">
    <property type="entry name" value="ADHESINB"/>
</dbReference>
<dbReference type="RefSeq" id="WP_048555033.1">
    <property type="nucleotide sequence ID" value="NZ_HF570958.1"/>
</dbReference>
<evidence type="ECO:0000313" key="7">
    <source>
        <dbReference type="Proteomes" id="UP000035721"/>
    </source>
</evidence>
<dbReference type="InterPro" id="IPR006129">
    <property type="entry name" value="AdhesinB"/>
</dbReference>
<proteinExistence type="inferred from homology"/>
<dbReference type="EMBL" id="CAJB01000171">
    <property type="protein sequence ID" value="CCH78095.1"/>
    <property type="molecule type" value="Genomic_DNA"/>
</dbReference>
<dbReference type="Proteomes" id="UP000035721">
    <property type="component" value="Unassembled WGS sequence"/>
</dbReference>
<name>A0A077M1J4_9MICO</name>
<dbReference type="PANTHER" id="PTHR42953">
    <property type="entry name" value="HIGH-AFFINITY ZINC UPTAKE SYSTEM PROTEIN ZNUA-RELATED"/>
    <property type="match status" value="1"/>
</dbReference>
<gene>
    <name evidence="6" type="ORF">BN12_2520003</name>
</gene>
<dbReference type="InterPro" id="IPR050492">
    <property type="entry name" value="Bact_metal-bind_prot9"/>
</dbReference>
<dbReference type="Gene3D" id="3.40.50.1980">
    <property type="entry name" value="Nitrogenase molybdenum iron protein domain"/>
    <property type="match status" value="2"/>
</dbReference>
<accession>A0A077M1J4</accession>
<evidence type="ECO:0000256" key="4">
    <source>
        <dbReference type="RuleBase" id="RU003512"/>
    </source>
</evidence>